<feature type="compositionally biased region" description="Basic and acidic residues" evidence="3">
    <location>
        <begin position="247"/>
        <end position="259"/>
    </location>
</feature>
<dbReference type="SMART" id="SM00364">
    <property type="entry name" value="LRR_BAC"/>
    <property type="match status" value="4"/>
</dbReference>
<dbReference type="InterPro" id="IPR050216">
    <property type="entry name" value="LRR_domain-containing"/>
</dbReference>
<reference evidence="4" key="1">
    <citation type="journal article" date="2014" name="Nat. Commun.">
        <title>The rainbow trout genome provides novel insights into evolution after whole-genome duplication in vertebrates.</title>
        <authorList>
            <person name="Berthelot C."/>
            <person name="Brunet F."/>
            <person name="Chalopin D."/>
            <person name="Juanchich A."/>
            <person name="Bernard M."/>
            <person name="Noel B."/>
            <person name="Bento P."/>
            <person name="Da Silva C."/>
            <person name="Labadie K."/>
            <person name="Alberti A."/>
            <person name="Aury J.M."/>
            <person name="Louis A."/>
            <person name="Dehais P."/>
            <person name="Bardou P."/>
            <person name="Montfort J."/>
            <person name="Klopp C."/>
            <person name="Cabau C."/>
            <person name="Gaspin C."/>
            <person name="Thorgaard G.H."/>
            <person name="Boussaha M."/>
            <person name="Quillet E."/>
            <person name="Guyomard R."/>
            <person name="Galiana D."/>
            <person name="Bobe J."/>
            <person name="Volff J.N."/>
            <person name="Genet C."/>
            <person name="Wincker P."/>
            <person name="Jaillon O."/>
            <person name="Roest Crollius H."/>
            <person name="Guiguen Y."/>
        </authorList>
    </citation>
    <scope>NUCLEOTIDE SEQUENCE [LARGE SCALE GENOMIC DNA]</scope>
</reference>
<name>A0A060YEB1_ONCMY</name>
<dbReference type="STRING" id="8022.A0A060YEB1"/>
<organism evidence="4 5">
    <name type="scientific">Oncorhynchus mykiss</name>
    <name type="common">Rainbow trout</name>
    <name type="synonym">Salmo gairdneri</name>
    <dbReference type="NCBI Taxonomy" id="8022"/>
    <lineage>
        <taxon>Eukaryota</taxon>
        <taxon>Metazoa</taxon>
        <taxon>Chordata</taxon>
        <taxon>Craniata</taxon>
        <taxon>Vertebrata</taxon>
        <taxon>Euteleostomi</taxon>
        <taxon>Actinopterygii</taxon>
        <taxon>Neopterygii</taxon>
        <taxon>Teleostei</taxon>
        <taxon>Protacanthopterygii</taxon>
        <taxon>Salmoniformes</taxon>
        <taxon>Salmonidae</taxon>
        <taxon>Salmoninae</taxon>
        <taxon>Oncorhynchus</taxon>
    </lineage>
</organism>
<dbReference type="Proteomes" id="UP000193380">
    <property type="component" value="Unassembled WGS sequence"/>
</dbReference>
<dbReference type="PANTHER" id="PTHR48051:SF42">
    <property type="entry name" value="LEUCINE-RICH REPEAT-CONTAINING PROTEIN 18-LIKE"/>
    <property type="match status" value="1"/>
</dbReference>
<dbReference type="PROSITE" id="PS51450">
    <property type="entry name" value="LRR"/>
    <property type="match status" value="1"/>
</dbReference>
<dbReference type="GO" id="GO:0005737">
    <property type="term" value="C:cytoplasm"/>
    <property type="evidence" value="ECO:0007669"/>
    <property type="project" value="TreeGrafter"/>
</dbReference>
<evidence type="ECO:0000256" key="1">
    <source>
        <dbReference type="ARBA" id="ARBA00022614"/>
    </source>
</evidence>
<dbReference type="PRINTS" id="PR00019">
    <property type="entry name" value="LEURICHRPT"/>
</dbReference>
<evidence type="ECO:0000256" key="2">
    <source>
        <dbReference type="ARBA" id="ARBA00022737"/>
    </source>
</evidence>
<evidence type="ECO:0000256" key="3">
    <source>
        <dbReference type="SAM" id="MobiDB-lite"/>
    </source>
</evidence>
<dbReference type="AlphaFoldDB" id="A0A060YEB1"/>
<reference evidence="4" key="2">
    <citation type="submission" date="2014-03" db="EMBL/GenBank/DDBJ databases">
        <authorList>
            <person name="Genoscope - CEA"/>
        </authorList>
    </citation>
    <scope>NUCLEOTIDE SEQUENCE</scope>
</reference>
<dbReference type="SUPFAM" id="SSF52058">
    <property type="entry name" value="L domain-like"/>
    <property type="match status" value="1"/>
</dbReference>
<evidence type="ECO:0000313" key="4">
    <source>
        <dbReference type="EMBL" id="CDQ89852.1"/>
    </source>
</evidence>
<accession>A0A060YEB1</accession>
<evidence type="ECO:0000313" key="5">
    <source>
        <dbReference type="Proteomes" id="UP000193380"/>
    </source>
</evidence>
<keyword evidence="2" id="KW-0677">Repeat</keyword>
<evidence type="ECO:0008006" key="6">
    <source>
        <dbReference type="Google" id="ProtNLM"/>
    </source>
</evidence>
<feature type="region of interest" description="Disordered" evidence="3">
    <location>
        <begin position="247"/>
        <end position="282"/>
    </location>
</feature>
<dbReference type="InterPro" id="IPR003591">
    <property type="entry name" value="Leu-rich_rpt_typical-subtyp"/>
</dbReference>
<proteinExistence type="predicted"/>
<sequence length="282" mass="30679">MLFVTYTCLGDVIAFVAKCYTMAKGGKKGGGAKGKKVTLKMAKNAVRVTTDGHRRLDLSNMGIATFPKCLLKLPDLNELDLSRNQLKKLPDFIGDLVSLSWMDLHSNQLDAIPETVSQLVALSHLNLSNNRLTSAGLPPSLGNLARLRSLNLGMNRLDTLPPTMVGLCSLQELGLFDNLFLSLPEFIKVLPSIIRLNTKRNPLSYAQGDSGATRGEGGLEEGVYLAKEGSLCGSCLESCKKERSWMLGGRRDREGDAESRGVPYSGLVTPNSVAQANQEQWR</sequence>
<dbReference type="Gene3D" id="3.80.10.10">
    <property type="entry name" value="Ribonuclease Inhibitor"/>
    <property type="match status" value="1"/>
</dbReference>
<dbReference type="EMBL" id="FR909896">
    <property type="protein sequence ID" value="CDQ89852.1"/>
    <property type="molecule type" value="Genomic_DNA"/>
</dbReference>
<dbReference type="PANTHER" id="PTHR48051">
    <property type="match status" value="1"/>
</dbReference>
<keyword evidence="1" id="KW-0433">Leucine-rich repeat</keyword>
<dbReference type="SMART" id="SM00369">
    <property type="entry name" value="LRR_TYP"/>
    <property type="match status" value="4"/>
</dbReference>
<dbReference type="InterPro" id="IPR032675">
    <property type="entry name" value="LRR_dom_sf"/>
</dbReference>
<dbReference type="PaxDb" id="8022-A0A060YEB1"/>
<protein>
    <recommendedName>
        <fullName evidence="6">Leucine-rich repeat-containing protein 18</fullName>
    </recommendedName>
</protein>
<gene>
    <name evidence="4" type="ORF">GSONMT00031476001</name>
</gene>
<dbReference type="InterPro" id="IPR001611">
    <property type="entry name" value="Leu-rich_rpt"/>
</dbReference>
<feature type="compositionally biased region" description="Polar residues" evidence="3">
    <location>
        <begin position="268"/>
        <end position="282"/>
    </location>
</feature>
<dbReference type="Pfam" id="PF13855">
    <property type="entry name" value="LRR_8"/>
    <property type="match status" value="1"/>
</dbReference>